<dbReference type="RefSeq" id="WP_380842587.1">
    <property type="nucleotide sequence ID" value="NZ_BAABIT010000001.1"/>
</dbReference>
<accession>A0ABV9X9C1</accession>
<dbReference type="Proteomes" id="UP001595829">
    <property type="component" value="Unassembled WGS sequence"/>
</dbReference>
<reference evidence="3" key="1">
    <citation type="journal article" date="2019" name="Int. J. Syst. Evol. Microbiol.">
        <title>The Global Catalogue of Microorganisms (GCM) 10K type strain sequencing project: providing services to taxonomists for standard genome sequencing and annotation.</title>
        <authorList>
            <consortium name="The Broad Institute Genomics Platform"/>
            <consortium name="The Broad Institute Genome Sequencing Center for Infectious Disease"/>
            <person name="Wu L."/>
            <person name="Ma J."/>
        </authorList>
    </citation>
    <scope>NUCLEOTIDE SEQUENCE [LARGE SCALE GENOMIC DNA]</scope>
    <source>
        <strain evidence="3">CGMCC 4.1648</strain>
    </source>
</reference>
<protein>
    <recommendedName>
        <fullName evidence="4">Restriction endonuclease</fullName>
    </recommendedName>
</protein>
<comment type="caution">
    <text evidence="2">The sequence shown here is derived from an EMBL/GenBank/DDBJ whole genome shotgun (WGS) entry which is preliminary data.</text>
</comment>
<keyword evidence="3" id="KW-1185">Reference proteome</keyword>
<evidence type="ECO:0000256" key="1">
    <source>
        <dbReference type="SAM" id="MobiDB-lite"/>
    </source>
</evidence>
<feature type="region of interest" description="Disordered" evidence="1">
    <location>
        <begin position="66"/>
        <end position="93"/>
    </location>
</feature>
<dbReference type="EMBL" id="JBHSJD010000005">
    <property type="protein sequence ID" value="MFC5022069.1"/>
    <property type="molecule type" value="Genomic_DNA"/>
</dbReference>
<evidence type="ECO:0000313" key="3">
    <source>
        <dbReference type="Proteomes" id="UP001595829"/>
    </source>
</evidence>
<proteinExistence type="predicted"/>
<name>A0ABV9X9C1_9ACTN</name>
<organism evidence="2 3">
    <name type="scientific">Streptomyces coeruleoprunus</name>
    <dbReference type="NCBI Taxonomy" id="285563"/>
    <lineage>
        <taxon>Bacteria</taxon>
        <taxon>Bacillati</taxon>
        <taxon>Actinomycetota</taxon>
        <taxon>Actinomycetes</taxon>
        <taxon>Kitasatosporales</taxon>
        <taxon>Streptomycetaceae</taxon>
        <taxon>Streptomyces</taxon>
    </lineage>
</organism>
<evidence type="ECO:0008006" key="4">
    <source>
        <dbReference type="Google" id="ProtNLM"/>
    </source>
</evidence>
<gene>
    <name evidence="2" type="ORF">ACFPM3_07950</name>
</gene>
<evidence type="ECO:0000313" key="2">
    <source>
        <dbReference type="EMBL" id="MFC5022069.1"/>
    </source>
</evidence>
<sequence length="242" mass="24934">MLPCACGAPVAPPLVGGAPPEPVTRRTWNDEWVTVLCGACGRLGQWPQPELGCPCGTVLRLPVRPVPADPAPGPSRAGSPVPPPGGGTTASTTGLSTVYAPAQIPPAPAAAAVPRPAFHPVPIRTVRDVVTAAALYLRWLGFPDVVQPEEHAQTRPGIELRGPGLYAEVDPTTRPVTLRAVECLWLEGLAASAAGVYFSLAGYEQKARDRADGVGLPLFVMDLTGTPQPVNGAADELLAGGA</sequence>